<evidence type="ECO:0000259" key="1">
    <source>
        <dbReference type="Pfam" id="PF06568"/>
    </source>
</evidence>
<keyword evidence="3" id="KW-1185">Reference proteome</keyword>
<gene>
    <name evidence="2" type="ORF">SAMN06295905_2944</name>
</gene>
<evidence type="ECO:0000313" key="2">
    <source>
        <dbReference type="EMBL" id="SMQ85657.1"/>
    </source>
</evidence>
<organism evidence="2 3">
    <name type="scientific">Devosia lucknowensis</name>
    <dbReference type="NCBI Taxonomy" id="1096929"/>
    <lineage>
        <taxon>Bacteria</taxon>
        <taxon>Pseudomonadati</taxon>
        <taxon>Pseudomonadota</taxon>
        <taxon>Alphaproteobacteria</taxon>
        <taxon>Hyphomicrobiales</taxon>
        <taxon>Devosiaceae</taxon>
        <taxon>Devosia</taxon>
    </lineage>
</organism>
<dbReference type="Pfam" id="PF06568">
    <property type="entry name" value="YjiS-like"/>
    <property type="match status" value="1"/>
</dbReference>
<dbReference type="RefSeq" id="WP_170926505.1">
    <property type="nucleotide sequence ID" value="NZ_FXWK01000002.1"/>
</dbReference>
<protein>
    <recommendedName>
        <fullName evidence="1">YjiS-like domain-containing protein</fullName>
    </recommendedName>
</protein>
<dbReference type="EMBL" id="FXWK01000002">
    <property type="protein sequence ID" value="SMQ85657.1"/>
    <property type="molecule type" value="Genomic_DNA"/>
</dbReference>
<dbReference type="AlphaFoldDB" id="A0A1Y6GB39"/>
<sequence>MYKHLTRRLHDWHMRNVTRRKLSMLDSRILADMGIERDQIGDFVARLSPPHAKG</sequence>
<feature type="domain" description="YjiS-like" evidence="1">
    <location>
        <begin position="6"/>
        <end position="40"/>
    </location>
</feature>
<proteinExistence type="predicted"/>
<dbReference type="Proteomes" id="UP000194474">
    <property type="component" value="Unassembled WGS sequence"/>
</dbReference>
<name>A0A1Y6GB39_9HYPH</name>
<evidence type="ECO:0000313" key="3">
    <source>
        <dbReference type="Proteomes" id="UP000194474"/>
    </source>
</evidence>
<reference evidence="3" key="1">
    <citation type="submission" date="2017-04" db="EMBL/GenBank/DDBJ databases">
        <authorList>
            <person name="Varghese N."/>
            <person name="Submissions S."/>
        </authorList>
    </citation>
    <scope>NUCLEOTIDE SEQUENCE [LARGE SCALE GENOMIC DNA]</scope>
</reference>
<dbReference type="InterPro" id="IPR009506">
    <property type="entry name" value="YjiS-like"/>
</dbReference>
<accession>A0A1Y6GB39</accession>